<keyword evidence="4" id="KW-1185">Reference proteome</keyword>
<reference evidence="3 4" key="1">
    <citation type="journal article" date="2012" name="Proc. Natl. Acad. Sci. U.S.A.">
        <title>Antigenic diversity is generated by distinct evolutionary mechanisms in African trypanosome species.</title>
        <authorList>
            <person name="Jackson A.P."/>
            <person name="Berry A."/>
            <person name="Aslett M."/>
            <person name="Allison H.C."/>
            <person name="Burton P."/>
            <person name="Vavrova-Anderson J."/>
            <person name="Brown R."/>
            <person name="Browne H."/>
            <person name="Corton N."/>
            <person name="Hauser H."/>
            <person name="Gamble J."/>
            <person name="Gilderthorp R."/>
            <person name="Marcello L."/>
            <person name="McQuillan J."/>
            <person name="Otto T.D."/>
            <person name="Quail M.A."/>
            <person name="Sanders M.J."/>
            <person name="van Tonder A."/>
            <person name="Ginger M.L."/>
            <person name="Field M.C."/>
            <person name="Barry J.D."/>
            <person name="Hertz-Fowler C."/>
            <person name="Berriman M."/>
        </authorList>
    </citation>
    <scope>NUCLEOTIDE SEQUENCE</scope>
    <source>
        <strain evidence="3 4">Y486</strain>
    </source>
</reference>
<evidence type="ECO:0000256" key="1">
    <source>
        <dbReference type="SAM" id="MobiDB-lite"/>
    </source>
</evidence>
<evidence type="ECO:0000313" key="4">
    <source>
        <dbReference type="Proteomes" id="UP000009027"/>
    </source>
</evidence>
<feature type="signal peptide" evidence="2">
    <location>
        <begin position="1"/>
        <end position="22"/>
    </location>
</feature>
<dbReference type="VEuPathDB" id="TriTrypDB:TvY486_0003300"/>
<proteinExistence type="predicted"/>
<protein>
    <submittedName>
        <fullName evidence="3">Uncharacterized protein</fullName>
    </submittedName>
</protein>
<gene>
    <name evidence="3" type="ORF">TvY486_0003300</name>
</gene>
<feature type="chain" id="PRO_5003395340" evidence="2">
    <location>
        <begin position="23"/>
        <end position="350"/>
    </location>
</feature>
<name>F9WTQ2_TRYVY</name>
<dbReference type="AlphaFoldDB" id="F9WTQ2"/>
<dbReference type="Proteomes" id="UP000009027">
    <property type="component" value="Unassembled WGS sequence"/>
</dbReference>
<feature type="region of interest" description="Disordered" evidence="1">
    <location>
        <begin position="280"/>
        <end position="299"/>
    </location>
</feature>
<evidence type="ECO:0000256" key="2">
    <source>
        <dbReference type="SAM" id="SignalP"/>
    </source>
</evidence>
<keyword evidence="2" id="KW-0732">Signal</keyword>
<organism evidence="3 4">
    <name type="scientific">Trypanosoma vivax (strain Y486)</name>
    <dbReference type="NCBI Taxonomy" id="1055687"/>
    <lineage>
        <taxon>Eukaryota</taxon>
        <taxon>Discoba</taxon>
        <taxon>Euglenozoa</taxon>
        <taxon>Kinetoplastea</taxon>
        <taxon>Metakinetoplastina</taxon>
        <taxon>Trypanosomatida</taxon>
        <taxon>Trypanosomatidae</taxon>
        <taxon>Trypanosoma</taxon>
        <taxon>Duttonella</taxon>
    </lineage>
</organism>
<dbReference type="EMBL" id="CAEX01006669">
    <property type="protein sequence ID" value="CCD20946.1"/>
    <property type="molecule type" value="Genomic_DNA"/>
</dbReference>
<sequence length="350" mass="37972">MTALLRAAPLLVAVVCGSAALASEGTYEHAVCEMGNLHRRMTEAFAAVGTHTSELYRKTDELYTRAWYLGDLGAPEDKKGKAKKLASDANGDAHKADELVNKSKKCLQDFAKEVKDGYYNTLYRSASNKFGDSFERCYGLQNYYEKDKDKILAEIGENLSKIEEVALEETRVWEAGKVNVTESYRTRGGYDKYKQLIEKFEVLVSNMKTNLTNASRRVKQAHDKMPGAEAAVKDALMSAVVKKVAECEGVKAQGSGDREAAEKISGVCKVLNEKLEVMQKSGGAGGPASANQSSDNVSRAEMVEEILKTAGGTDALTDLLKSSQSRSEVRNGGLAAVSLVLAIASQLSSW</sequence>
<evidence type="ECO:0000313" key="3">
    <source>
        <dbReference type="EMBL" id="CCD20946.1"/>
    </source>
</evidence>
<accession>F9WTQ2</accession>